<accession>A0AAP6CTB5</accession>
<organism evidence="1 2">
    <name type="scientific">Mesomycoplasma ovipneumoniae</name>
    <dbReference type="NCBI Taxonomy" id="29562"/>
    <lineage>
        <taxon>Bacteria</taxon>
        <taxon>Bacillati</taxon>
        <taxon>Mycoplasmatota</taxon>
        <taxon>Mycoplasmoidales</taxon>
        <taxon>Metamycoplasmataceae</taxon>
        <taxon>Mesomycoplasma</taxon>
    </lineage>
</organism>
<dbReference type="Proteomes" id="UP001281096">
    <property type="component" value="Unassembled WGS sequence"/>
</dbReference>
<name>A0AAP6CTB5_9BACT</name>
<comment type="caution">
    <text evidence="1">The sequence shown here is derived from an EMBL/GenBank/DDBJ whole genome shotgun (WGS) entry which is preliminary data.</text>
</comment>
<sequence>MNMGNKKLSKWLFQTNALKNTCWKFSNKKILKNNHYQLNLVLKQAQKKETGSLLSKVKQEKNNAFFSCWGLNEKLNNKKVKNTQD</sequence>
<evidence type="ECO:0000313" key="1">
    <source>
        <dbReference type="EMBL" id="MDW2852526.1"/>
    </source>
</evidence>
<dbReference type="AlphaFoldDB" id="A0AAP6CTB5"/>
<proteinExistence type="predicted"/>
<dbReference type="EMBL" id="JAWPET010000005">
    <property type="protein sequence ID" value="MDW2852526.1"/>
    <property type="molecule type" value="Genomic_DNA"/>
</dbReference>
<protein>
    <submittedName>
        <fullName evidence="1">Uncharacterized protein</fullName>
    </submittedName>
</protein>
<dbReference type="RefSeq" id="WP_318042959.1">
    <property type="nucleotide sequence ID" value="NZ_JAWPET010000005.1"/>
</dbReference>
<gene>
    <name evidence="1" type="ORF">R7V46_01190</name>
</gene>
<reference evidence="1" key="1">
    <citation type="submission" date="2023-10" db="EMBL/GenBank/DDBJ databases">
        <title>Genome sequences of Mycoplasma ovipneumoniae isolated from goats.</title>
        <authorList>
            <person name="Spergser J."/>
        </authorList>
    </citation>
    <scope>NUCLEOTIDE SEQUENCE</scope>
    <source>
        <strain evidence="1">2167_2</strain>
    </source>
</reference>
<evidence type="ECO:0000313" key="2">
    <source>
        <dbReference type="Proteomes" id="UP001281096"/>
    </source>
</evidence>